<dbReference type="EMBL" id="GBXM01104295">
    <property type="protein sequence ID" value="JAH04282.1"/>
    <property type="molecule type" value="Transcribed_RNA"/>
</dbReference>
<reference evidence="1" key="1">
    <citation type="submission" date="2014-11" db="EMBL/GenBank/DDBJ databases">
        <authorList>
            <person name="Amaro Gonzalez C."/>
        </authorList>
    </citation>
    <scope>NUCLEOTIDE SEQUENCE</scope>
</reference>
<sequence>MLAHSVQLTKQACFCSPYCSLPLLNSTLSVLIS</sequence>
<protein>
    <submittedName>
        <fullName evidence="1">Uncharacterized protein</fullName>
    </submittedName>
</protein>
<proteinExistence type="predicted"/>
<reference evidence="1" key="2">
    <citation type="journal article" date="2015" name="Fish Shellfish Immunol.">
        <title>Early steps in the European eel (Anguilla anguilla)-Vibrio vulnificus interaction in the gills: Role of the RtxA13 toxin.</title>
        <authorList>
            <person name="Callol A."/>
            <person name="Pajuelo D."/>
            <person name="Ebbesson L."/>
            <person name="Teles M."/>
            <person name="MacKenzie S."/>
            <person name="Amaro C."/>
        </authorList>
    </citation>
    <scope>NUCLEOTIDE SEQUENCE</scope>
</reference>
<name>A0A0E9PJ40_ANGAN</name>
<accession>A0A0E9PJ40</accession>
<evidence type="ECO:0000313" key="1">
    <source>
        <dbReference type="EMBL" id="JAH04282.1"/>
    </source>
</evidence>
<dbReference type="AlphaFoldDB" id="A0A0E9PJ40"/>
<organism evidence="1">
    <name type="scientific">Anguilla anguilla</name>
    <name type="common">European freshwater eel</name>
    <name type="synonym">Muraena anguilla</name>
    <dbReference type="NCBI Taxonomy" id="7936"/>
    <lineage>
        <taxon>Eukaryota</taxon>
        <taxon>Metazoa</taxon>
        <taxon>Chordata</taxon>
        <taxon>Craniata</taxon>
        <taxon>Vertebrata</taxon>
        <taxon>Euteleostomi</taxon>
        <taxon>Actinopterygii</taxon>
        <taxon>Neopterygii</taxon>
        <taxon>Teleostei</taxon>
        <taxon>Anguilliformes</taxon>
        <taxon>Anguillidae</taxon>
        <taxon>Anguilla</taxon>
    </lineage>
</organism>